<feature type="region of interest" description="Disordered" evidence="1">
    <location>
        <begin position="790"/>
        <end position="814"/>
    </location>
</feature>
<sequence>MLMKNNLHWGPDSGLLGGYQRASASRWLVSAVAACGLSLVSHLPTQAQVAFPINETFTGTSSSNFTFGAGGTSKPASLTGTATTPGYLRLTDNTTNQAGFAILNKSFASPNGFSISFEFFSYGGTGGTTGADGISVFLVDANGTDPTIAGQFNVGAFGGSLGYAQKTAASGAVTTDVPGVSKGYLGIGLDEFGNFSNPTEGRIGGPGQVPQAVALRGPGTGTTGYNYLTGGAVGFPLSFPTSTTEAQSTSANYRKAYIFVIPVAGGGYNVTVRIQNGPTNVVTTTYNYPISTPPSNLRIGFAGSTGTYTNYHEIRNLNIVQNPVAADDATSTRYYATAKLDVLANDTGVGAALNRATVDLDPTTVGIDNSLTVPGKGTFTVDNNGIVTFTPSGTFAGIVSIPYTVNDLLGSVSNPATITVTVTGADVATSVSGPATANPGAQVTYTVNTTNLGSETATNVSPTLQLPTGLTVPTSTDNSYTLSTNTSGTLVTFSPITLASNGTTSNSITLTAPSSGSITATSNYTYGSNPVVPDPATANNSATLTTNIAGPSSAAAVCATPGKDGPGALTTAGPNTYYPGTSVTTANSVSIINVGTAVGSTPVAPGDLVLIMQMQDGANMLTPNTASYGTFNSTGTKAGQYEYAVVASVSGTPASSIILNRTLTNTYSTSTNQNFQVIRIPQYSSLAVSGVVTGTAWDSQNKVGGVLALDVAGATTFSGTAGLSMTAKGFAGGGGVSYNGLSGTTNTPTVYATSSTNLPAHGAKGEGVAGTPRYFYNGTAVASNATDGYATGDNNQGAPANGGGGAQDFAPATNTGNAGGGGGANLVAGGKGGYGFNSNSTGNLAVGGQGVATGSPSVLIMGGGGGAGSVKNGTALNSSGGVGGGIIILRTGTVSGTATIRADGGDAPSTAANATAQGGGGGGAGGTALVLATPATGTGSLAGITASATGGNGGSVNLVSKGASYGPGGGGSGGAIYANTTLSATTTGGNSGQTTDGSQNKTTSFGATNGTTGTAAPSTAATPPTTTAPSATATIGGAGSCIPALAVELTTATPNVTRNSPSTAPTPAQYTATISNTGGTAQNTSTTLTMDPLFKQDNSVAPMVTLTSASGANTTLTSYTLTGQGTSTLVLSGITIPAGSTLKISYQAIIDASAANGTAYQASGSVAFIDPTRTSTTGTVSPGGNFASGGGTAPGTNYAAASSTLEDVTIVTPLPVELTRFTVLAVRQDALLTWSTASERNNDHFTVERSLTGSNFVAVGTMRGQGTSLRNTDYTFTDPNAGRLASNTLYYRLKQVDLDGTATYSPVRTVQFGATAKAGATLYPNPSQGQIVLDLSGLAEGSYSVQVLDLTGRVLRSQQSTAQAATLDLSGLPQGAYMVLVQGAGVRQALPLLRN</sequence>
<dbReference type="Pfam" id="PF01345">
    <property type="entry name" value="DUF11"/>
    <property type="match status" value="1"/>
</dbReference>
<feature type="domain" description="Secretion system C-terminal sorting" evidence="3">
    <location>
        <begin position="1322"/>
        <end position="1383"/>
    </location>
</feature>
<dbReference type="InterPro" id="IPR013320">
    <property type="entry name" value="ConA-like_dom_sf"/>
</dbReference>
<evidence type="ECO:0000259" key="2">
    <source>
        <dbReference type="Pfam" id="PF01345"/>
    </source>
</evidence>
<dbReference type="Proteomes" id="UP001501243">
    <property type="component" value="Unassembled WGS sequence"/>
</dbReference>
<proteinExistence type="predicted"/>
<name>A0ABP8QHQ6_9BACT</name>
<keyword evidence="5" id="KW-1185">Reference proteome</keyword>
<evidence type="ECO:0008006" key="6">
    <source>
        <dbReference type="Google" id="ProtNLM"/>
    </source>
</evidence>
<dbReference type="EMBL" id="BAABGQ010000006">
    <property type="protein sequence ID" value="GAA4502426.1"/>
    <property type="molecule type" value="Genomic_DNA"/>
</dbReference>
<reference evidence="5" key="1">
    <citation type="journal article" date="2019" name="Int. J. Syst. Evol. Microbiol.">
        <title>The Global Catalogue of Microorganisms (GCM) 10K type strain sequencing project: providing services to taxonomists for standard genome sequencing and annotation.</title>
        <authorList>
            <consortium name="The Broad Institute Genomics Platform"/>
            <consortium name="The Broad Institute Genome Sequencing Center for Infectious Disease"/>
            <person name="Wu L."/>
            <person name="Ma J."/>
        </authorList>
    </citation>
    <scope>NUCLEOTIDE SEQUENCE [LARGE SCALE GENOMIC DNA]</scope>
    <source>
        <strain evidence="5">JCM 17841</strain>
    </source>
</reference>
<evidence type="ECO:0000256" key="1">
    <source>
        <dbReference type="SAM" id="MobiDB-lite"/>
    </source>
</evidence>
<accession>A0ABP8QHQ6</accession>
<comment type="caution">
    <text evidence="4">The sequence shown here is derived from an EMBL/GenBank/DDBJ whole genome shotgun (WGS) entry which is preliminary data.</text>
</comment>
<dbReference type="InterPro" id="IPR001434">
    <property type="entry name" value="OmcB-like_DUF11"/>
</dbReference>
<dbReference type="InterPro" id="IPR026444">
    <property type="entry name" value="Secre_tail"/>
</dbReference>
<evidence type="ECO:0000313" key="5">
    <source>
        <dbReference type="Proteomes" id="UP001501243"/>
    </source>
</evidence>
<feature type="domain" description="DUF11" evidence="2">
    <location>
        <begin position="433"/>
        <end position="545"/>
    </location>
</feature>
<gene>
    <name evidence="4" type="ORF">GCM10023172_25810</name>
</gene>
<feature type="compositionally biased region" description="Polar residues" evidence="1">
    <location>
        <begin position="987"/>
        <end position="1001"/>
    </location>
</feature>
<dbReference type="NCBIfam" id="TIGR04183">
    <property type="entry name" value="Por_Secre_tail"/>
    <property type="match status" value="1"/>
</dbReference>
<dbReference type="InterPro" id="IPR013783">
    <property type="entry name" value="Ig-like_fold"/>
</dbReference>
<dbReference type="SUPFAM" id="SSF49899">
    <property type="entry name" value="Concanavalin A-like lectins/glucanases"/>
    <property type="match status" value="1"/>
</dbReference>
<evidence type="ECO:0000313" key="4">
    <source>
        <dbReference type="EMBL" id="GAA4502426.1"/>
    </source>
</evidence>
<feature type="region of interest" description="Disordered" evidence="1">
    <location>
        <begin position="987"/>
        <end position="1032"/>
    </location>
</feature>
<protein>
    <recommendedName>
        <fullName evidence="6">Secretion system C-terminal sorting domain-containing protein</fullName>
    </recommendedName>
</protein>
<dbReference type="Pfam" id="PF17963">
    <property type="entry name" value="Big_9"/>
    <property type="match status" value="1"/>
</dbReference>
<organism evidence="4 5">
    <name type="scientific">Hymenobacter ginsengisoli</name>
    <dbReference type="NCBI Taxonomy" id="1051626"/>
    <lineage>
        <taxon>Bacteria</taxon>
        <taxon>Pseudomonadati</taxon>
        <taxon>Bacteroidota</taxon>
        <taxon>Cytophagia</taxon>
        <taxon>Cytophagales</taxon>
        <taxon>Hymenobacteraceae</taxon>
        <taxon>Hymenobacter</taxon>
    </lineage>
</organism>
<dbReference type="Pfam" id="PF18962">
    <property type="entry name" value="Por_Secre_tail"/>
    <property type="match status" value="1"/>
</dbReference>
<dbReference type="Gene3D" id="2.60.40.10">
    <property type="entry name" value="Immunoglobulins"/>
    <property type="match status" value="1"/>
</dbReference>
<dbReference type="Gene3D" id="2.60.120.200">
    <property type="match status" value="1"/>
</dbReference>
<evidence type="ECO:0000259" key="3">
    <source>
        <dbReference type="Pfam" id="PF18962"/>
    </source>
</evidence>
<feature type="compositionally biased region" description="Low complexity" evidence="1">
    <location>
        <begin position="1002"/>
        <end position="1032"/>
    </location>
</feature>